<accession>A0A7X5R082</accession>
<dbReference type="Pfam" id="PF26572">
    <property type="entry name" value="DUF8185"/>
    <property type="match status" value="1"/>
</dbReference>
<proteinExistence type="predicted"/>
<keyword evidence="4" id="KW-1185">Reference proteome</keyword>
<feature type="domain" description="DUF8010" evidence="1">
    <location>
        <begin position="4"/>
        <end position="96"/>
    </location>
</feature>
<evidence type="ECO:0000313" key="4">
    <source>
        <dbReference type="Proteomes" id="UP000541033"/>
    </source>
</evidence>
<evidence type="ECO:0000259" key="1">
    <source>
        <dbReference type="Pfam" id="PF26035"/>
    </source>
</evidence>
<reference evidence="3 4" key="1">
    <citation type="submission" date="2020-02" db="EMBL/GenBank/DDBJ databases">
        <title>Sequencing the genomes of 1000 actinobacteria strains.</title>
        <authorList>
            <person name="Klenk H.-P."/>
        </authorList>
    </citation>
    <scope>NUCLEOTIDE SEQUENCE [LARGE SCALE GENOMIC DNA]</scope>
    <source>
        <strain evidence="3 4">DSM 27960</strain>
    </source>
</reference>
<comment type="caution">
    <text evidence="3">The sequence shown here is derived from an EMBL/GenBank/DDBJ whole genome shotgun (WGS) entry which is preliminary data.</text>
</comment>
<dbReference type="Proteomes" id="UP000541033">
    <property type="component" value="Unassembled WGS sequence"/>
</dbReference>
<organism evidence="3 4">
    <name type="scientific">Lysinibacter cavernae</name>
    <dbReference type="NCBI Taxonomy" id="1640652"/>
    <lineage>
        <taxon>Bacteria</taxon>
        <taxon>Bacillati</taxon>
        <taxon>Actinomycetota</taxon>
        <taxon>Actinomycetes</taxon>
        <taxon>Micrococcales</taxon>
        <taxon>Microbacteriaceae</taxon>
        <taxon>Lysinibacter</taxon>
    </lineage>
</organism>
<dbReference type="EMBL" id="JAAMOX010000001">
    <property type="protein sequence ID" value="NIH53042.1"/>
    <property type="molecule type" value="Genomic_DNA"/>
</dbReference>
<dbReference type="RefSeq" id="WP_167148334.1">
    <property type="nucleotide sequence ID" value="NZ_JAAMOX010000001.1"/>
</dbReference>
<evidence type="ECO:0000259" key="2">
    <source>
        <dbReference type="Pfam" id="PF26572"/>
    </source>
</evidence>
<dbReference type="InterPro" id="IPR058323">
    <property type="entry name" value="DUF8010"/>
</dbReference>
<dbReference type="AlphaFoldDB" id="A0A7X5R082"/>
<feature type="domain" description="DUF8185" evidence="2">
    <location>
        <begin position="121"/>
        <end position="233"/>
    </location>
</feature>
<protein>
    <submittedName>
        <fullName evidence="3">Uncharacterized protein</fullName>
    </submittedName>
</protein>
<evidence type="ECO:0000313" key="3">
    <source>
        <dbReference type="EMBL" id="NIH53042.1"/>
    </source>
</evidence>
<dbReference type="InterPro" id="IPR058498">
    <property type="entry name" value="DUF8185"/>
</dbReference>
<sequence>MALSFTLDDSFAFSDFRVFLERAARVDDTATRLVAGGGVLAVYVGVLYPSGLLDSTPTVLGLRTWAIAPDVDFDVVVPVRSILDRLAHIEVAEQQPGEIGVPVAVGVPPMTTTVSWAGILPPRGGWERSGTVQAAQLVDAAELGIAEVAKAVPTDVGEHIIRKVRGEVWGRIVPDAEVPVPAGAGFAAVSLGFTPDARGRGPKAAIDGMTPVFTAGNWQRLSLKRGHVLVRRGR</sequence>
<name>A0A7X5R082_9MICO</name>
<dbReference type="Pfam" id="PF26035">
    <property type="entry name" value="DUF8010"/>
    <property type="match status" value="1"/>
</dbReference>
<gene>
    <name evidence="3" type="ORF">FHX76_000910</name>
</gene>